<evidence type="ECO:0000256" key="12">
    <source>
        <dbReference type="SAM" id="MobiDB-lite"/>
    </source>
</evidence>
<evidence type="ECO:0000256" key="1">
    <source>
        <dbReference type="ARBA" id="ARBA00001946"/>
    </source>
</evidence>
<comment type="similarity">
    <text evidence="10">Belongs to the terpene synthase family. Tpsc subfamily.</text>
</comment>
<dbReference type="SUPFAM" id="SSF48239">
    <property type="entry name" value="Terpenoid cyclases/Protein prenyltransferases"/>
    <property type="match status" value="2"/>
</dbReference>
<feature type="domain" description="Terpene synthase N-terminal" evidence="13">
    <location>
        <begin position="276"/>
        <end position="482"/>
    </location>
</feature>
<keyword evidence="6" id="KW-0460">Magnesium</keyword>
<organism evidence="14 15">
    <name type="scientific">Zea mays</name>
    <name type="common">Maize</name>
    <dbReference type="NCBI Taxonomy" id="4577"/>
    <lineage>
        <taxon>Eukaryota</taxon>
        <taxon>Viridiplantae</taxon>
        <taxon>Streptophyta</taxon>
        <taxon>Embryophyta</taxon>
        <taxon>Tracheophyta</taxon>
        <taxon>Spermatophyta</taxon>
        <taxon>Magnoliopsida</taxon>
        <taxon>Liliopsida</taxon>
        <taxon>Poales</taxon>
        <taxon>Poaceae</taxon>
        <taxon>PACMAD clade</taxon>
        <taxon>Panicoideae</taxon>
        <taxon>Andropogonodae</taxon>
        <taxon>Andropogoneae</taxon>
        <taxon>Tripsacinae</taxon>
        <taxon>Zea</taxon>
    </lineage>
</organism>
<evidence type="ECO:0000256" key="10">
    <source>
        <dbReference type="ARBA" id="ARBA00038099"/>
    </source>
</evidence>
<reference evidence="14" key="3">
    <citation type="submission" date="2021-05" db="UniProtKB">
        <authorList>
            <consortium name="EnsemblPlants"/>
        </authorList>
    </citation>
    <scope>IDENTIFICATION</scope>
    <source>
        <strain evidence="14">cv. B73</strain>
    </source>
</reference>
<proteinExistence type="inferred from homology"/>
<keyword evidence="7" id="KW-0809">Transit peptide</keyword>
<dbReference type="Proteomes" id="UP000007305">
    <property type="component" value="Chromosome 1"/>
</dbReference>
<evidence type="ECO:0000256" key="11">
    <source>
        <dbReference type="ARBA" id="ARBA00038877"/>
    </source>
</evidence>
<dbReference type="SUPFAM" id="SSF48576">
    <property type="entry name" value="Terpenoid synthases"/>
    <property type="match status" value="1"/>
</dbReference>
<dbReference type="FunFam" id="1.50.10.130:FF:000002">
    <property type="entry name" value="Ent-copalyl diphosphate synthase, chloroplastic"/>
    <property type="match status" value="1"/>
</dbReference>
<evidence type="ECO:0000313" key="15">
    <source>
        <dbReference type="Proteomes" id="UP000007305"/>
    </source>
</evidence>
<dbReference type="FunFam" id="1.50.10.160:FF:000001">
    <property type="entry name" value="Ent-copalyl diphosphate synthase"/>
    <property type="match status" value="1"/>
</dbReference>
<dbReference type="InterPro" id="IPR050148">
    <property type="entry name" value="Terpene_synthase-like"/>
</dbReference>
<name>A0A804LMB4_MAIZE</name>
<comment type="pathway">
    <text evidence="9">Plant hormone biosynthesis; gibberellin biosynthesis.</text>
</comment>
<keyword evidence="5" id="KW-0479">Metal-binding</keyword>
<dbReference type="GO" id="GO:0000287">
    <property type="term" value="F:magnesium ion binding"/>
    <property type="evidence" value="ECO:0000318"/>
    <property type="project" value="GO_Central"/>
</dbReference>
<dbReference type="InterPro" id="IPR008930">
    <property type="entry name" value="Terpenoid_cyclase/PrenylTrfase"/>
</dbReference>
<comment type="cofactor">
    <cofactor evidence="1">
        <name>Mg(2+)</name>
        <dbReference type="ChEBI" id="CHEBI:18420"/>
    </cofactor>
</comment>
<sequence>MGLQSSPMLLPAPTATAAGGGSQWRTAVAGPWSSRIKKKTDAVAVPAAAGRWRARARAQDTSESAAVAKGSSLTPIVRTDAESRRTRWPTDDDDAEPLVDEIRAMLTSMSDGDISVSAYDTAWVGLVPRLDGGEGPQFPAAVRWIRNNQLPDGSWGDAALFSAYDRLINTLACVVTLTRWSLEPEMRGRGLSFLGRNMWKLATEDEESMPIGFELAFPSLIELAKSLGVHDFPYDHQALQAIYSSREIKVKRIPKEVMHTVPTSILHSLEGMPGLDWARLLKLQSSDGSFLFSPAATAYALMNTGDDRCFSYIDRTVKKFNGGVPNVYPVDLFEHIWAVDRLERLGISRYFQKEIEQCMDYVNRHWTEDGICWARNSDVKEVDDTAMAFRLLRLHGYSVSPDVFKNFEKDGEFFAFVGQSNQAVTGMYNLNRASQISFPGEDVLHRAGPFSYEFLRRKQAEGALRDKWIISKDLPGEVVYTLDFPWYGNLPRVEARDYLEQYGGGDDVWIGKTLYRMPLVNNDVYLELARMDFNHCQALHQLEWQGLKKWYTENRLMDFGVAQEDALRAYFLAAASVYEPCRAAERLAWARAAILANAVSTHLRNSPSFRERLEHSLRCRPSEETDGSWFNSSSGSDAVLVKAVLRLTDSLAREAQPIHGGDPEDIHKLLRSAWAEWVREKADAADSVCNGSSAVEQEGSRMVHDKQTCLLLARMIEISAGRAAGEAASEDGDRRIIQLTGSICDSLKQKMLVSQDPEKNEEMMSHVDDELKLRIREFVQYLLRLGEKKTGSSETRQTFLSIVKSCYYAAHCPPHVVDRHISRVIFEPVSAAK</sequence>
<comment type="subcellular location">
    <subcellularLocation>
        <location evidence="2">Plastid</location>
        <location evidence="2">Chloroplast</location>
    </subcellularLocation>
</comment>
<evidence type="ECO:0000256" key="3">
    <source>
        <dbReference type="ARBA" id="ARBA00004972"/>
    </source>
</evidence>
<dbReference type="RefSeq" id="NP_001348107.1">
    <property type="nucleotide sequence ID" value="NM_001361178.1"/>
</dbReference>
<reference evidence="14" key="2">
    <citation type="submission" date="2019-07" db="EMBL/GenBank/DDBJ databases">
        <authorList>
            <person name="Seetharam A."/>
            <person name="Woodhouse M."/>
            <person name="Cannon E."/>
        </authorList>
    </citation>
    <scope>NUCLEOTIDE SEQUENCE [LARGE SCALE GENOMIC DNA]</scope>
    <source>
        <strain evidence="14">cv. B73</strain>
    </source>
</reference>
<reference evidence="15" key="1">
    <citation type="submission" date="2015-12" db="EMBL/GenBank/DDBJ databases">
        <title>Update maize B73 reference genome by single molecule sequencing technologies.</title>
        <authorList>
            <consortium name="Maize Genome Sequencing Project"/>
            <person name="Ware D."/>
        </authorList>
    </citation>
    <scope>NUCLEOTIDE SEQUENCE [LARGE SCALE GENOMIC DNA]</scope>
    <source>
        <strain evidence="15">cv. B73</strain>
    </source>
</reference>
<evidence type="ECO:0000256" key="4">
    <source>
        <dbReference type="ARBA" id="ARBA00022640"/>
    </source>
</evidence>
<dbReference type="Gene3D" id="1.10.600.10">
    <property type="entry name" value="Farnesyl Diphosphate Synthase"/>
    <property type="match status" value="1"/>
</dbReference>
<dbReference type="SMR" id="A0A804LMB4"/>
<evidence type="ECO:0000256" key="5">
    <source>
        <dbReference type="ARBA" id="ARBA00022723"/>
    </source>
</evidence>
<evidence type="ECO:0000256" key="9">
    <source>
        <dbReference type="ARBA" id="ARBA00037909"/>
    </source>
</evidence>
<dbReference type="GO" id="GO:0010333">
    <property type="term" value="F:terpene synthase activity"/>
    <property type="evidence" value="ECO:0000318"/>
    <property type="project" value="GO_Central"/>
</dbReference>
<dbReference type="PANTHER" id="PTHR31739">
    <property type="entry name" value="ENT-COPALYL DIPHOSPHATE SYNTHASE, CHLOROPLASTIC"/>
    <property type="match status" value="1"/>
</dbReference>
<dbReference type="Gene3D" id="1.50.10.130">
    <property type="entry name" value="Terpene synthase, N-terminal domain"/>
    <property type="match status" value="1"/>
</dbReference>
<gene>
    <name evidence="14" type="primary">CPPS2</name>
</gene>
<dbReference type="InParanoid" id="A0A804LMB4"/>
<dbReference type="OrthoDB" id="2343925at2759"/>
<dbReference type="AlphaFoldDB" id="A0A804LMB4"/>
<dbReference type="Pfam" id="PF01397">
    <property type="entry name" value="Terpene_synth"/>
    <property type="match status" value="1"/>
</dbReference>
<dbReference type="InterPro" id="IPR001906">
    <property type="entry name" value="Terpene_synth_N"/>
</dbReference>
<dbReference type="InterPro" id="IPR008949">
    <property type="entry name" value="Isoprenoid_synthase_dom_sf"/>
</dbReference>
<evidence type="ECO:0000256" key="6">
    <source>
        <dbReference type="ARBA" id="ARBA00022842"/>
    </source>
</evidence>
<keyword evidence="4" id="KW-0934">Plastid</keyword>
<dbReference type="EnsemblPlants" id="Zm00001eb021200_T001">
    <property type="protein sequence ID" value="Zm00001eb021200_P001"/>
    <property type="gene ID" value="Zm00001eb021200"/>
</dbReference>
<dbReference type="GO" id="GO:0009905">
    <property type="term" value="F:ent-copalyl diphosphate synthase activity"/>
    <property type="evidence" value="ECO:0007669"/>
    <property type="project" value="UniProtKB-EC"/>
</dbReference>
<feature type="region of interest" description="Disordered" evidence="12">
    <location>
        <begin position="1"/>
        <end position="26"/>
    </location>
</feature>
<dbReference type="GeneID" id="542165"/>
<accession>A0A804LMB4</accession>
<dbReference type="Gene3D" id="1.50.10.160">
    <property type="match status" value="1"/>
</dbReference>
<comment type="pathway">
    <text evidence="3">Hormone biosynthesis.</text>
</comment>
<dbReference type="InterPro" id="IPR036965">
    <property type="entry name" value="Terpene_synth_N_sf"/>
</dbReference>
<evidence type="ECO:0000259" key="13">
    <source>
        <dbReference type="Pfam" id="PF01397"/>
    </source>
</evidence>
<keyword evidence="15" id="KW-1185">Reference proteome</keyword>
<dbReference type="GO" id="GO:0009686">
    <property type="term" value="P:gibberellin biosynthetic process"/>
    <property type="evidence" value="ECO:0000318"/>
    <property type="project" value="GO_Central"/>
</dbReference>
<evidence type="ECO:0000256" key="7">
    <source>
        <dbReference type="ARBA" id="ARBA00022946"/>
    </source>
</evidence>
<dbReference type="FunFam" id="1.10.600.10:FF:000024">
    <property type="entry name" value="Ent-copalyl diphosphate synthase"/>
    <property type="match status" value="1"/>
</dbReference>
<keyword evidence="8" id="KW-0413">Isomerase</keyword>
<evidence type="ECO:0000256" key="8">
    <source>
        <dbReference type="ARBA" id="ARBA00023235"/>
    </source>
</evidence>
<dbReference type="GO" id="GO:0009507">
    <property type="term" value="C:chloroplast"/>
    <property type="evidence" value="ECO:0000318"/>
    <property type="project" value="GO_Central"/>
</dbReference>
<evidence type="ECO:0000313" key="14">
    <source>
        <dbReference type="EnsemblPlants" id="Zm00001eb021200_P001"/>
    </source>
</evidence>
<dbReference type="SFLD" id="SFLDG01014">
    <property type="entry name" value="Terpene_Cyclase_Like_1_N-term"/>
    <property type="match status" value="1"/>
</dbReference>
<dbReference type="Gramene" id="Zm00001eb021200_T001">
    <property type="protein sequence ID" value="Zm00001eb021200_P001"/>
    <property type="gene ID" value="Zm00001eb021200"/>
</dbReference>
<dbReference type="PANTHER" id="PTHR31739:SF31">
    <property type="entry name" value="ENT-COPALYL DIPHOSPHATE SYNTHASE 1, CHLOROPLASTIC"/>
    <property type="match status" value="1"/>
</dbReference>
<evidence type="ECO:0000256" key="2">
    <source>
        <dbReference type="ARBA" id="ARBA00004229"/>
    </source>
</evidence>
<dbReference type="EC" id="5.5.1.13" evidence="11"/>
<protein>
    <recommendedName>
        <fullName evidence="11">ent-copalyl diphosphate synthase</fullName>
        <ecNumber evidence="11">5.5.1.13</ecNumber>
    </recommendedName>
</protein>